<keyword evidence="4 5" id="KW-0472">Membrane</keyword>
<evidence type="ECO:0000256" key="1">
    <source>
        <dbReference type="ARBA" id="ARBA00004651"/>
    </source>
</evidence>
<feature type="transmembrane region" description="Helical" evidence="5">
    <location>
        <begin position="53"/>
        <end position="76"/>
    </location>
</feature>
<dbReference type="PANTHER" id="PTHR23508">
    <property type="entry name" value="CARBOXYLIC ACID TRANSPORTER PROTEIN HOMOLOG"/>
    <property type="match status" value="1"/>
</dbReference>
<evidence type="ECO:0000256" key="4">
    <source>
        <dbReference type="ARBA" id="ARBA00023136"/>
    </source>
</evidence>
<geneLocation type="plasmid" evidence="7">
    <name>unnamed</name>
</geneLocation>
<dbReference type="SUPFAM" id="SSF103473">
    <property type="entry name" value="MFS general substrate transporter"/>
    <property type="match status" value="1"/>
</dbReference>
<protein>
    <submittedName>
        <fullName evidence="7">MFS transporter</fullName>
    </submittedName>
</protein>
<feature type="transmembrane region" description="Helical" evidence="5">
    <location>
        <begin position="286"/>
        <end position="305"/>
    </location>
</feature>
<dbReference type="InterPro" id="IPR036259">
    <property type="entry name" value="MFS_trans_sf"/>
</dbReference>
<dbReference type="PROSITE" id="PS50850">
    <property type="entry name" value="MFS"/>
    <property type="match status" value="1"/>
</dbReference>
<feature type="domain" description="Major facilitator superfamily (MFS) profile" evidence="6">
    <location>
        <begin position="17"/>
        <end position="431"/>
    </location>
</feature>
<feature type="transmembrane region" description="Helical" evidence="5">
    <location>
        <begin position="254"/>
        <end position="274"/>
    </location>
</feature>
<dbReference type="RefSeq" id="WP_353713659.1">
    <property type="nucleotide sequence ID" value="NZ_CP159280.1"/>
</dbReference>
<dbReference type="InterPro" id="IPR020846">
    <property type="entry name" value="MFS_dom"/>
</dbReference>
<dbReference type="AlphaFoldDB" id="A0AAU8EZ50"/>
<feature type="transmembrane region" description="Helical" evidence="5">
    <location>
        <begin position="376"/>
        <end position="400"/>
    </location>
</feature>
<evidence type="ECO:0000313" key="7">
    <source>
        <dbReference type="EMBL" id="XCH13981.1"/>
    </source>
</evidence>
<comment type="subcellular location">
    <subcellularLocation>
        <location evidence="1">Cell membrane</location>
        <topology evidence="1">Multi-pass membrane protein</topology>
    </subcellularLocation>
</comment>
<feature type="transmembrane region" description="Helical" evidence="5">
    <location>
        <begin position="85"/>
        <end position="106"/>
    </location>
</feature>
<evidence type="ECO:0000256" key="5">
    <source>
        <dbReference type="SAM" id="Phobius"/>
    </source>
</evidence>
<feature type="transmembrane region" description="Helical" evidence="5">
    <location>
        <begin position="406"/>
        <end position="426"/>
    </location>
</feature>
<feature type="transmembrane region" description="Helical" evidence="5">
    <location>
        <begin position="173"/>
        <end position="193"/>
    </location>
</feature>
<gene>
    <name evidence="7" type="ORF">ABRP34_23065</name>
</gene>
<dbReference type="PANTHER" id="PTHR23508:SF10">
    <property type="entry name" value="CARBOXYLIC ACID TRANSPORTER PROTEIN HOMOLOG"/>
    <property type="match status" value="1"/>
</dbReference>
<sequence length="431" mass="44320">MSVEVQRRTKTKSGKAVLALCFFSIVAEGYDMVAYGTSLPSMLADPSLGLTAVTAGLIGSYVLVGMLVGSVGMGLIADFVGRRKLVIASTVWFSAWMVVCALAPNITVFGFARFLVGVGVGALIPTAAALAVEFAPKGRGNTYSAIMWVGYPTGGLLAALLGLVVLGPFGPKGMFLIGALPLITIVPLALRFLPESPAFLNVRGRHEEALAIAERYGLESTLDEADAPSNADSKSTTRRGPLALFTKERRLSTVFIGLLSGCGLFLTYGLNTWLPQLMRASGYELGSALTFLLVLNAGAIIVPLFASRIADRIGPRLVVAAAFGAASVAICLLSIKGATPFLLLLTFVAGAGTIGAQTLVYGFAATHFPTSCRAAGTAWTASVGRIGGIIGPSLTGLLMAGGAPTSTAFFALGAIAVVGAAIAATVPRVRS</sequence>
<evidence type="ECO:0000256" key="2">
    <source>
        <dbReference type="ARBA" id="ARBA00022692"/>
    </source>
</evidence>
<accession>A0AAU8EZ50</accession>
<name>A0AAU8EZ50_9MICC</name>
<evidence type="ECO:0000256" key="3">
    <source>
        <dbReference type="ARBA" id="ARBA00022989"/>
    </source>
</evidence>
<dbReference type="GO" id="GO:0005886">
    <property type="term" value="C:plasma membrane"/>
    <property type="evidence" value="ECO:0007669"/>
    <property type="project" value="UniProtKB-SubCell"/>
</dbReference>
<feature type="transmembrane region" description="Helical" evidence="5">
    <location>
        <begin position="112"/>
        <end position="134"/>
    </location>
</feature>
<dbReference type="PROSITE" id="PS00216">
    <property type="entry name" value="SUGAR_TRANSPORT_1"/>
    <property type="match status" value="1"/>
</dbReference>
<evidence type="ECO:0000259" key="6">
    <source>
        <dbReference type="PROSITE" id="PS50850"/>
    </source>
</evidence>
<keyword evidence="2 5" id="KW-0812">Transmembrane</keyword>
<organism evidence="7">
    <name type="scientific">Arthrobacter sp. K5</name>
    <dbReference type="NCBI Taxonomy" id="2839623"/>
    <lineage>
        <taxon>Bacteria</taxon>
        <taxon>Bacillati</taxon>
        <taxon>Actinomycetota</taxon>
        <taxon>Actinomycetes</taxon>
        <taxon>Micrococcales</taxon>
        <taxon>Micrococcaceae</taxon>
        <taxon>Arthrobacter</taxon>
    </lineage>
</organism>
<keyword evidence="7" id="KW-0614">Plasmid</keyword>
<feature type="transmembrane region" description="Helical" evidence="5">
    <location>
        <begin position="146"/>
        <end position="167"/>
    </location>
</feature>
<reference evidence="7" key="1">
    <citation type="submission" date="2024-06" db="EMBL/GenBank/DDBJ databases">
        <title>Biodegradation of dimethachlon by Arthrobacter sp. K5: mechanistic insights and ecological implications.</title>
        <authorList>
            <person name="Hu S."/>
            <person name="Lu P."/>
        </authorList>
    </citation>
    <scope>NUCLEOTIDE SEQUENCE</scope>
    <source>
        <strain evidence="7">K5</strain>
        <plasmid evidence="7">unnamed</plasmid>
    </source>
</reference>
<feature type="transmembrane region" description="Helical" evidence="5">
    <location>
        <begin position="317"/>
        <end position="335"/>
    </location>
</feature>
<dbReference type="InterPro" id="IPR005829">
    <property type="entry name" value="Sugar_transporter_CS"/>
</dbReference>
<dbReference type="InterPro" id="IPR005828">
    <property type="entry name" value="MFS_sugar_transport-like"/>
</dbReference>
<keyword evidence="3 5" id="KW-1133">Transmembrane helix</keyword>
<proteinExistence type="predicted"/>
<feature type="transmembrane region" description="Helical" evidence="5">
    <location>
        <begin position="341"/>
        <end position="364"/>
    </location>
</feature>
<dbReference type="Gene3D" id="1.20.1250.20">
    <property type="entry name" value="MFS general substrate transporter like domains"/>
    <property type="match status" value="1"/>
</dbReference>
<dbReference type="EMBL" id="CP159280">
    <property type="protein sequence ID" value="XCH13981.1"/>
    <property type="molecule type" value="Genomic_DNA"/>
</dbReference>
<dbReference type="Pfam" id="PF00083">
    <property type="entry name" value="Sugar_tr"/>
    <property type="match status" value="1"/>
</dbReference>
<dbReference type="GO" id="GO:0046943">
    <property type="term" value="F:carboxylic acid transmembrane transporter activity"/>
    <property type="evidence" value="ECO:0007669"/>
    <property type="project" value="TreeGrafter"/>
</dbReference>